<keyword evidence="1" id="KW-0560">Oxidoreductase</keyword>
<reference evidence="3 4" key="1">
    <citation type="journal article" date="2022" name="Int. J. Syst. Evol. Microbiol.">
        <title>Apilactobacillus apisilvae sp. nov., Nicolia spurrieriana gen. nov. sp. nov., Bombilactobacillus folatiphilus sp. nov. and Bombilactobacillus thymidiniphilus sp. nov., four new lactic acid bacterial isolates from stingless bees Tetragonula carbonaria and Austroplebeia australis.</title>
        <authorList>
            <person name="Oliphant S.A."/>
            <person name="Watson-Haigh N.S."/>
            <person name="Sumby K.M."/>
            <person name="Gardner J."/>
            <person name="Groom S."/>
            <person name="Jiranek V."/>
        </authorList>
    </citation>
    <scope>NUCLEOTIDE SEQUENCE [LARGE SCALE GENOMIC DNA]</scope>
    <source>
        <strain evidence="3 4">SG4_A1</strain>
    </source>
</reference>
<protein>
    <submittedName>
        <fullName evidence="3">NAD(P)H-dependent oxidoreductase</fullName>
    </submittedName>
</protein>
<dbReference type="Gene3D" id="3.40.50.360">
    <property type="match status" value="1"/>
</dbReference>
<feature type="domain" description="Flavodoxin-like fold" evidence="2">
    <location>
        <begin position="1"/>
        <end position="152"/>
    </location>
</feature>
<dbReference type="SUPFAM" id="SSF52218">
    <property type="entry name" value="Flavoproteins"/>
    <property type="match status" value="1"/>
</dbReference>
<dbReference type="Proteomes" id="UP000831947">
    <property type="component" value="Chromosome"/>
</dbReference>
<dbReference type="PANTHER" id="PTHR47307:SF1">
    <property type="entry name" value="GLUTATHIONE-REGULATED POTASSIUM-EFFLUX SYSTEM ANCILLARY PROTEIN KEFG"/>
    <property type="match status" value="1"/>
</dbReference>
<dbReference type="InterPro" id="IPR003680">
    <property type="entry name" value="Flavodoxin_fold"/>
</dbReference>
<evidence type="ECO:0000313" key="4">
    <source>
        <dbReference type="Proteomes" id="UP000831947"/>
    </source>
</evidence>
<evidence type="ECO:0000259" key="2">
    <source>
        <dbReference type="Pfam" id="PF02525"/>
    </source>
</evidence>
<evidence type="ECO:0000256" key="1">
    <source>
        <dbReference type="ARBA" id="ARBA00023002"/>
    </source>
</evidence>
<sequence length="224" mass="25937">MNALVIVAHPNLADSPTQQFLKQGAKLTTAKWHYLDPLQEFSPATERQLLVEAERIILQFPLYWYGAPAILKKWQEQILSTNFVQQKLKNKQLGIVVNTGLPEKDFHSGSKVGFSVEQLLAPYQALAHQAHMHWLNPLTIYQFQYLTDTQQMQLLMDYQRYLVQPYPDTLKTRSRWYLKKMQDLSFRDEQSSLIQNTLKQTTAELENNLSILAMIKAGEDEVNG</sequence>
<dbReference type="InterPro" id="IPR046980">
    <property type="entry name" value="KefG/KefF"/>
</dbReference>
<evidence type="ECO:0000313" key="3">
    <source>
        <dbReference type="EMBL" id="UQS83440.1"/>
    </source>
</evidence>
<dbReference type="RefSeq" id="WP_249512666.1">
    <property type="nucleotide sequence ID" value="NZ_CP093365.1"/>
</dbReference>
<name>A0ABY4PCV4_9LACO</name>
<organism evidence="3 4">
    <name type="scientific">Bombilactobacillus thymidiniphilus</name>
    <dbReference type="NCBI Taxonomy" id="2923363"/>
    <lineage>
        <taxon>Bacteria</taxon>
        <taxon>Bacillati</taxon>
        <taxon>Bacillota</taxon>
        <taxon>Bacilli</taxon>
        <taxon>Lactobacillales</taxon>
        <taxon>Lactobacillaceae</taxon>
        <taxon>Bombilactobacillus</taxon>
    </lineage>
</organism>
<dbReference type="EMBL" id="CP093365">
    <property type="protein sequence ID" value="UQS83440.1"/>
    <property type="molecule type" value="Genomic_DNA"/>
</dbReference>
<proteinExistence type="predicted"/>
<dbReference type="Pfam" id="PF02525">
    <property type="entry name" value="Flavodoxin_2"/>
    <property type="match status" value="1"/>
</dbReference>
<keyword evidence="4" id="KW-1185">Reference proteome</keyword>
<dbReference type="PANTHER" id="PTHR47307">
    <property type="entry name" value="GLUTATHIONE-REGULATED POTASSIUM-EFFLUX SYSTEM ANCILLARY PROTEIN KEFG"/>
    <property type="match status" value="1"/>
</dbReference>
<gene>
    <name evidence="3" type="ORF">MOO47_06615</name>
</gene>
<accession>A0ABY4PCV4</accession>
<dbReference type="InterPro" id="IPR029039">
    <property type="entry name" value="Flavoprotein-like_sf"/>
</dbReference>